<comment type="caution">
    <text evidence="2">The sequence shown here is derived from an EMBL/GenBank/DDBJ whole genome shotgun (WGS) entry which is preliminary data.</text>
</comment>
<gene>
    <name evidence="2" type="ORF">GDO78_009622</name>
</gene>
<dbReference type="AlphaFoldDB" id="A0A8J6FAK7"/>
<proteinExistence type="predicted"/>
<reference evidence="2" key="1">
    <citation type="thesis" date="2020" institute="ProQuest LLC" country="789 East Eisenhower Parkway, Ann Arbor, MI, USA">
        <title>Comparative Genomics and Chromosome Evolution.</title>
        <authorList>
            <person name="Mudd A.B."/>
        </authorList>
    </citation>
    <scope>NUCLEOTIDE SEQUENCE</scope>
    <source>
        <strain evidence="2">HN-11 Male</strain>
        <tissue evidence="2">Kidney and liver</tissue>
    </source>
</reference>
<feature type="chain" id="PRO_5035164145" evidence="1">
    <location>
        <begin position="18"/>
        <end position="80"/>
    </location>
</feature>
<keyword evidence="3" id="KW-1185">Reference proteome</keyword>
<evidence type="ECO:0000313" key="3">
    <source>
        <dbReference type="Proteomes" id="UP000770717"/>
    </source>
</evidence>
<organism evidence="2 3">
    <name type="scientific">Eleutherodactylus coqui</name>
    <name type="common">Puerto Rican coqui</name>
    <dbReference type="NCBI Taxonomy" id="57060"/>
    <lineage>
        <taxon>Eukaryota</taxon>
        <taxon>Metazoa</taxon>
        <taxon>Chordata</taxon>
        <taxon>Craniata</taxon>
        <taxon>Vertebrata</taxon>
        <taxon>Euteleostomi</taxon>
        <taxon>Amphibia</taxon>
        <taxon>Batrachia</taxon>
        <taxon>Anura</taxon>
        <taxon>Neobatrachia</taxon>
        <taxon>Hyloidea</taxon>
        <taxon>Eleutherodactylidae</taxon>
        <taxon>Eleutherodactylinae</taxon>
        <taxon>Eleutherodactylus</taxon>
        <taxon>Eleutherodactylus</taxon>
    </lineage>
</organism>
<accession>A0A8J6FAK7</accession>
<dbReference type="Proteomes" id="UP000770717">
    <property type="component" value="Unassembled WGS sequence"/>
</dbReference>
<evidence type="ECO:0000313" key="2">
    <source>
        <dbReference type="EMBL" id="KAG9483796.1"/>
    </source>
</evidence>
<keyword evidence="1" id="KW-0732">Signal</keyword>
<name>A0A8J6FAK7_ELECQ</name>
<dbReference type="EMBL" id="WNTK01000005">
    <property type="protein sequence ID" value="KAG9483796.1"/>
    <property type="molecule type" value="Genomic_DNA"/>
</dbReference>
<sequence length="80" mass="9491">MDQSLSWSLAFIWGIMCILPPPDWLRERKVDIRHPCISSLPKITKPEAFTWCRHVALPYFYWLKEQEVHSNWSGEGAAYR</sequence>
<evidence type="ECO:0000256" key="1">
    <source>
        <dbReference type="SAM" id="SignalP"/>
    </source>
</evidence>
<feature type="signal peptide" evidence="1">
    <location>
        <begin position="1"/>
        <end position="17"/>
    </location>
</feature>
<protein>
    <submittedName>
        <fullName evidence="2">Uncharacterized protein</fullName>
    </submittedName>
</protein>